<dbReference type="EMBL" id="PDUD01000058">
    <property type="protein sequence ID" value="PHN01289.1"/>
    <property type="molecule type" value="Genomic_DNA"/>
</dbReference>
<dbReference type="RefSeq" id="WP_099155346.1">
    <property type="nucleotide sequence ID" value="NZ_PDUD01000058.1"/>
</dbReference>
<name>A0A2D0MZG9_FLAN2</name>
<evidence type="ECO:0000313" key="6">
    <source>
        <dbReference type="EMBL" id="PHN01289.1"/>
    </source>
</evidence>
<evidence type="ECO:0000256" key="2">
    <source>
        <dbReference type="ARBA" id="ARBA00008841"/>
    </source>
</evidence>
<dbReference type="Pfam" id="PF03400">
    <property type="entry name" value="DDE_Tnp_IS1"/>
    <property type="match status" value="1"/>
</dbReference>
<organism evidence="6 7">
    <name type="scientific">Flavilitoribacter nigricans (strain ATCC 23147 / DSM 23189 / NBRC 102662 / NCIMB 1420 / SS-2)</name>
    <name type="common">Lewinella nigricans</name>
    <dbReference type="NCBI Taxonomy" id="1122177"/>
    <lineage>
        <taxon>Bacteria</taxon>
        <taxon>Pseudomonadati</taxon>
        <taxon>Bacteroidota</taxon>
        <taxon>Saprospiria</taxon>
        <taxon>Saprospirales</taxon>
        <taxon>Lewinellaceae</taxon>
        <taxon>Flavilitoribacter</taxon>
    </lineage>
</organism>
<dbReference type="InterPro" id="IPR051354">
    <property type="entry name" value="Transposase_27_IS1"/>
</dbReference>
<accession>A0A2D0MZG9</accession>
<dbReference type="InterPro" id="IPR005063">
    <property type="entry name" value="Transposase_27"/>
</dbReference>
<dbReference type="OrthoDB" id="964996at2"/>
<comment type="caution">
    <text evidence="6">The sequence shown here is derived from an EMBL/GenBank/DDBJ whole genome shotgun (WGS) entry which is preliminary data.</text>
</comment>
<evidence type="ECO:0000256" key="3">
    <source>
        <dbReference type="ARBA" id="ARBA00022578"/>
    </source>
</evidence>
<gene>
    <name evidence="6" type="ORF">CRP01_38065</name>
</gene>
<evidence type="ECO:0000256" key="4">
    <source>
        <dbReference type="ARBA" id="ARBA00023172"/>
    </source>
</evidence>
<keyword evidence="7" id="KW-1185">Reference proteome</keyword>
<dbReference type="GO" id="GO:0004803">
    <property type="term" value="F:transposase activity"/>
    <property type="evidence" value="ECO:0007669"/>
    <property type="project" value="InterPro"/>
</dbReference>
<evidence type="ECO:0000256" key="1">
    <source>
        <dbReference type="ARBA" id="ARBA00004091"/>
    </source>
</evidence>
<dbReference type="PANTHER" id="PTHR33293">
    <property type="entry name" value="INSERTION ELEMENT IS1 1 PROTEIN INSB-RELATED"/>
    <property type="match status" value="1"/>
</dbReference>
<dbReference type="GO" id="GO:0003677">
    <property type="term" value="F:DNA binding"/>
    <property type="evidence" value="ECO:0007669"/>
    <property type="project" value="InterPro"/>
</dbReference>
<dbReference type="PANTHER" id="PTHR33293:SF1">
    <property type="entry name" value="INSERTION ELEMENT IS1 1 PROTEIN INSB-RELATED"/>
    <property type="match status" value="1"/>
</dbReference>
<dbReference type="NCBIfam" id="NF033558">
    <property type="entry name" value="transpos_IS1"/>
    <property type="match status" value="1"/>
</dbReference>
<keyword evidence="4" id="KW-0233">DNA recombination</keyword>
<evidence type="ECO:0000259" key="5">
    <source>
        <dbReference type="Pfam" id="PF03811"/>
    </source>
</evidence>
<evidence type="ECO:0000313" key="7">
    <source>
        <dbReference type="Proteomes" id="UP000223913"/>
    </source>
</evidence>
<dbReference type="Proteomes" id="UP000223913">
    <property type="component" value="Unassembled WGS sequence"/>
</dbReference>
<sequence length="251" mass="29156">MILCPSCQSIKIVKNGKTYYGKQNHKCKDCGRQFVLNNNHNIPEDQRKMIQKALNERISLLGICRVFNVSLPWLLNFAESVWNAVPINIGLSDWWLKQLRPKKAQLIVLQLDEAWSFVGCKKQKRWIWVVFDPVNRLVVAFHIGNRGEESAKALWRKVPAAYKGNCLFATDYWDAYKSIVPAKNHLEGKEFTYIVEGFWTGMRARVSRLVRKSVAFSKVDRNHFLAIRYYFYQFNLASLGRLPNQAVILTS</sequence>
<reference evidence="6 7" key="1">
    <citation type="submission" date="2017-10" db="EMBL/GenBank/DDBJ databases">
        <title>The draft genome sequence of Lewinella nigricans NBRC 102662.</title>
        <authorList>
            <person name="Wang K."/>
        </authorList>
    </citation>
    <scope>NUCLEOTIDE SEQUENCE [LARGE SCALE GENOMIC DNA]</scope>
    <source>
        <strain evidence="6 7">NBRC 102662</strain>
    </source>
</reference>
<proteinExistence type="inferred from homology"/>
<protein>
    <submittedName>
        <fullName evidence="6">IS1 family transposase</fullName>
    </submittedName>
</protein>
<dbReference type="GO" id="GO:0006313">
    <property type="term" value="P:DNA transposition"/>
    <property type="evidence" value="ECO:0007669"/>
    <property type="project" value="InterPro"/>
</dbReference>
<dbReference type="Pfam" id="PF03811">
    <property type="entry name" value="Zn_ribbon_InsA"/>
    <property type="match status" value="1"/>
</dbReference>
<keyword evidence="3" id="KW-0815">Transposition</keyword>
<dbReference type="InterPro" id="IPR003220">
    <property type="entry name" value="InsA_N_dom_Znf"/>
</dbReference>
<feature type="domain" description="InsA N-terminal zinc ribbon" evidence="5">
    <location>
        <begin position="2"/>
        <end position="30"/>
    </location>
</feature>
<dbReference type="AlphaFoldDB" id="A0A2D0MZG9"/>
<comment type="function">
    <text evidence="1">Absolutely required for transposition of IS1.</text>
</comment>
<comment type="similarity">
    <text evidence="2">Belongs to the transposase 27 family.</text>
</comment>